<comment type="caution">
    <text evidence="2">The sequence shown here is derived from an EMBL/GenBank/DDBJ whole genome shotgun (WGS) entry which is preliminary data.</text>
</comment>
<feature type="compositionally biased region" description="Basic and acidic residues" evidence="1">
    <location>
        <begin position="144"/>
        <end position="153"/>
    </location>
</feature>
<feature type="compositionally biased region" description="Basic and acidic residues" evidence="1">
    <location>
        <begin position="169"/>
        <end position="185"/>
    </location>
</feature>
<keyword evidence="3" id="KW-1185">Reference proteome</keyword>
<reference evidence="2 3" key="1">
    <citation type="journal article" date="2021" name="bioRxiv">
        <title>Chromosome-scale and haplotype-resolved genome assembly of a tetraploid potato cultivar.</title>
        <authorList>
            <person name="Sun H."/>
            <person name="Jiao W.-B."/>
            <person name="Krause K."/>
            <person name="Campoy J.A."/>
            <person name="Goel M."/>
            <person name="Folz-Donahue K."/>
            <person name="Kukat C."/>
            <person name="Huettel B."/>
            <person name="Schneeberger K."/>
        </authorList>
    </citation>
    <scope>NUCLEOTIDE SEQUENCE [LARGE SCALE GENOMIC DNA]</scope>
    <source>
        <strain evidence="2">SolTubOtavaFocal</strain>
        <tissue evidence="2">Leaves</tissue>
    </source>
</reference>
<feature type="compositionally biased region" description="Polar residues" evidence="1">
    <location>
        <begin position="116"/>
        <end position="125"/>
    </location>
</feature>
<protein>
    <recommendedName>
        <fullName evidence="4">Bifunctional endo-1,4-beta-xylanase xylA</fullName>
    </recommendedName>
</protein>
<dbReference type="EMBL" id="JAIVGD010000002">
    <property type="protein sequence ID" value="KAH0778696.1"/>
    <property type="molecule type" value="Genomic_DNA"/>
</dbReference>
<evidence type="ECO:0000256" key="1">
    <source>
        <dbReference type="SAM" id="MobiDB-lite"/>
    </source>
</evidence>
<name>A0ABQ7WEK4_SOLTU</name>
<feature type="compositionally biased region" description="Polar residues" evidence="1">
    <location>
        <begin position="186"/>
        <end position="209"/>
    </location>
</feature>
<sequence>MNSKQGDTSLSQNQNDQHGNTKSTTLEVIEVESSSQFSFGVKPSDTIPSNGGQQRPGMNTNYNTQFDHDHRQELQAADNNSPRKNPREGGTQAGKFSHPNLDRNVVNLSSRDDHVTTSANGQKNDILNDLEQSRGNLESQQQVERNKSNEKNKGQVPLSDHGGNSEPNNYHREFPKISSNFDRHTTYNQKDQQINPPNQSNGPSNTNEN</sequence>
<evidence type="ECO:0008006" key="4">
    <source>
        <dbReference type="Google" id="ProtNLM"/>
    </source>
</evidence>
<feature type="region of interest" description="Disordered" evidence="1">
    <location>
        <begin position="1"/>
        <end position="209"/>
    </location>
</feature>
<accession>A0ABQ7WEK4</accession>
<gene>
    <name evidence="2" type="ORF">KY290_005123</name>
</gene>
<organism evidence="2 3">
    <name type="scientific">Solanum tuberosum</name>
    <name type="common">Potato</name>
    <dbReference type="NCBI Taxonomy" id="4113"/>
    <lineage>
        <taxon>Eukaryota</taxon>
        <taxon>Viridiplantae</taxon>
        <taxon>Streptophyta</taxon>
        <taxon>Embryophyta</taxon>
        <taxon>Tracheophyta</taxon>
        <taxon>Spermatophyta</taxon>
        <taxon>Magnoliopsida</taxon>
        <taxon>eudicotyledons</taxon>
        <taxon>Gunneridae</taxon>
        <taxon>Pentapetalae</taxon>
        <taxon>asterids</taxon>
        <taxon>lamiids</taxon>
        <taxon>Solanales</taxon>
        <taxon>Solanaceae</taxon>
        <taxon>Solanoideae</taxon>
        <taxon>Solaneae</taxon>
        <taxon>Solanum</taxon>
    </lineage>
</organism>
<feature type="compositionally biased region" description="Polar residues" evidence="1">
    <location>
        <begin position="133"/>
        <end position="143"/>
    </location>
</feature>
<feature type="compositionally biased region" description="Polar residues" evidence="1">
    <location>
        <begin position="46"/>
        <end position="65"/>
    </location>
</feature>
<feature type="compositionally biased region" description="Polar residues" evidence="1">
    <location>
        <begin position="1"/>
        <end position="38"/>
    </location>
</feature>
<dbReference type="Proteomes" id="UP000826656">
    <property type="component" value="Unassembled WGS sequence"/>
</dbReference>
<proteinExistence type="predicted"/>
<evidence type="ECO:0000313" key="3">
    <source>
        <dbReference type="Proteomes" id="UP000826656"/>
    </source>
</evidence>
<evidence type="ECO:0000313" key="2">
    <source>
        <dbReference type="EMBL" id="KAH0778696.1"/>
    </source>
</evidence>